<accession>A0A1I8BNZ1</accession>
<name>A0A1I8BNZ1_MELHA</name>
<proteinExistence type="predicted"/>
<dbReference type="Proteomes" id="UP000095281">
    <property type="component" value="Unplaced"/>
</dbReference>
<protein>
    <submittedName>
        <fullName evidence="3">Secreted protein</fullName>
    </submittedName>
</protein>
<feature type="signal peptide" evidence="1">
    <location>
        <begin position="1"/>
        <end position="19"/>
    </location>
</feature>
<dbReference type="WBParaSite" id="MhA1_Contig357.frz3.gene17">
    <property type="protein sequence ID" value="MhA1_Contig357.frz3.gene17"/>
    <property type="gene ID" value="MhA1_Contig357.frz3.gene17"/>
</dbReference>
<sequence length="91" mass="10237">MKLITLVFIQLCVVALVSSSGRQCCYDGNDYENCFECRRPFTCYEGKYCHYVPPTPPPTTTTTPKPPTPCDEYGNCPDGYKCKGDVCVKDY</sequence>
<keyword evidence="2" id="KW-1185">Reference proteome</keyword>
<organism evidence="2 3">
    <name type="scientific">Meloidogyne hapla</name>
    <name type="common">Root-knot nematode worm</name>
    <dbReference type="NCBI Taxonomy" id="6305"/>
    <lineage>
        <taxon>Eukaryota</taxon>
        <taxon>Metazoa</taxon>
        <taxon>Ecdysozoa</taxon>
        <taxon>Nematoda</taxon>
        <taxon>Chromadorea</taxon>
        <taxon>Rhabditida</taxon>
        <taxon>Tylenchina</taxon>
        <taxon>Tylenchomorpha</taxon>
        <taxon>Tylenchoidea</taxon>
        <taxon>Meloidogynidae</taxon>
        <taxon>Meloidogyninae</taxon>
        <taxon>Meloidogyne</taxon>
    </lineage>
</organism>
<evidence type="ECO:0000313" key="3">
    <source>
        <dbReference type="WBParaSite" id="MhA1_Contig357.frz3.gene17"/>
    </source>
</evidence>
<dbReference type="AlphaFoldDB" id="A0A1I8BNZ1"/>
<evidence type="ECO:0000256" key="1">
    <source>
        <dbReference type="SAM" id="SignalP"/>
    </source>
</evidence>
<evidence type="ECO:0000313" key="2">
    <source>
        <dbReference type="Proteomes" id="UP000095281"/>
    </source>
</evidence>
<keyword evidence="1" id="KW-0732">Signal</keyword>
<feature type="chain" id="PRO_5009316029" evidence="1">
    <location>
        <begin position="20"/>
        <end position="91"/>
    </location>
</feature>
<reference evidence="3" key="1">
    <citation type="submission" date="2016-11" db="UniProtKB">
        <authorList>
            <consortium name="WormBaseParasite"/>
        </authorList>
    </citation>
    <scope>IDENTIFICATION</scope>
</reference>